<dbReference type="Proteomes" id="UP000318571">
    <property type="component" value="Chromosome 9"/>
</dbReference>
<comment type="caution">
    <text evidence="2">The sequence shown here is derived from an EMBL/GenBank/DDBJ whole genome shotgun (WGS) entry which is preliminary data.</text>
</comment>
<keyword evidence="3" id="KW-1185">Reference proteome</keyword>
<reference evidence="2 3" key="1">
    <citation type="journal article" date="2018" name="Nat. Ecol. Evol.">
        <title>Genomic signatures of mitonuclear coevolution across populations of Tigriopus californicus.</title>
        <authorList>
            <person name="Barreto F.S."/>
            <person name="Watson E.T."/>
            <person name="Lima T.G."/>
            <person name="Willett C.S."/>
            <person name="Edmands S."/>
            <person name="Li W."/>
            <person name="Burton R.S."/>
        </authorList>
    </citation>
    <scope>NUCLEOTIDE SEQUENCE [LARGE SCALE GENOMIC DNA]</scope>
    <source>
        <strain evidence="2 3">San Diego</strain>
    </source>
</reference>
<dbReference type="AlphaFoldDB" id="A0A553P0K1"/>
<name>A0A553P0K1_TIGCA</name>
<evidence type="ECO:0000256" key="1">
    <source>
        <dbReference type="SAM" id="MobiDB-lite"/>
    </source>
</evidence>
<feature type="compositionally biased region" description="Basic and acidic residues" evidence="1">
    <location>
        <begin position="51"/>
        <end position="69"/>
    </location>
</feature>
<sequence length="884" mass="99324">MGGRKRSAQRRLAIPPPNVDLRAILNPSPERPASPSPPTPPTPPSPPAPPDRWDRSERRRWRHSLESRPRSPVVIPRAPPRRSRSPGMPPSKTRRMSAATQGTSGSWEDRVNAFMQSLGAPTPPSPPLGSSPGPSDPPPPGIEEDEEAFDDLKATPLIRYVAGKIIELKLEGVFQYNLLSLLSRSEWVAARAIELLAQAGYDESTLYLMATTQGGPALEAELKSAVFTGKVRIGPKPELLSQVLRVIEGVVKYFTAQGDESSSDDELDPVEDTTENKLRANRIQSGLGSTLARLASQKAQEKVENAEEIMPEQPPENPWTHMYDHIQAQSLKSYSEMKTFLAKDLLRIADDNISPSGKGFDIAQDMVLSLVLVGYRLENLQQLVHQTPAEDILPPKEGLMSAERGKRFLFHVVLRRLKSMRANLPPLSDLQLEYLVRKALTFVMRGCDKMPVQTKAPPGCNIVFNYLPPGLRESENQGQNGLISSEDYDQNRLIDEGETPKNGAPINAEDKESTDPLNSILNPQSTEASSRSNEMPSRKYLLGYIHLEWVSIRGRPQIYEVSLQMSDMSSMNLYTMTEPLMKASETLEILGFVRNPDRQEVYFVQEGLGCTKALRLDKAFEKVSKFLEEKRNLSTGENKNNGLILVCYSEEELALIHRTFEETGHKNLFIDVVKGFGCVEHFIDRNKSKKYFYGGPKFNVSGEDSFYQTELKRGIHATHSISKSKAGSLSQALEYFLESAPQYKNFILPTCCPSLSPKLLEIRRKLVQIEEMYHLEVYIAAQLKNQRTQLFLEGIFQAHMGKDIRDKPSVVASRFCRLLVEAGFDKGTLSRCFAKNQDFSINSSVFLDKMNMSQRLQVMDQTMRCIRLIQTYFQPQNPESDHQG</sequence>
<dbReference type="EMBL" id="VCGU01000009">
    <property type="protein sequence ID" value="TRY71216.1"/>
    <property type="molecule type" value="Genomic_DNA"/>
</dbReference>
<evidence type="ECO:0000313" key="3">
    <source>
        <dbReference type="Proteomes" id="UP000318571"/>
    </source>
</evidence>
<feature type="compositionally biased region" description="Pro residues" evidence="1">
    <location>
        <begin position="121"/>
        <end position="141"/>
    </location>
</feature>
<feature type="region of interest" description="Disordered" evidence="1">
    <location>
        <begin position="1"/>
        <end position="145"/>
    </location>
</feature>
<accession>A0A553P0K1</accession>
<proteinExistence type="predicted"/>
<protein>
    <submittedName>
        <fullName evidence="2">Uncharacterized protein</fullName>
    </submittedName>
</protein>
<gene>
    <name evidence="2" type="ORF">TCAL_16407</name>
</gene>
<evidence type="ECO:0000313" key="2">
    <source>
        <dbReference type="EMBL" id="TRY71216.1"/>
    </source>
</evidence>
<feature type="compositionally biased region" description="Pro residues" evidence="1">
    <location>
        <begin position="29"/>
        <end position="50"/>
    </location>
</feature>
<feature type="region of interest" description="Disordered" evidence="1">
    <location>
        <begin position="494"/>
        <end position="533"/>
    </location>
</feature>
<feature type="compositionally biased region" description="Polar residues" evidence="1">
    <location>
        <begin position="515"/>
        <end position="533"/>
    </location>
</feature>
<organism evidence="2 3">
    <name type="scientific">Tigriopus californicus</name>
    <name type="common">Marine copepod</name>
    <dbReference type="NCBI Taxonomy" id="6832"/>
    <lineage>
        <taxon>Eukaryota</taxon>
        <taxon>Metazoa</taxon>
        <taxon>Ecdysozoa</taxon>
        <taxon>Arthropoda</taxon>
        <taxon>Crustacea</taxon>
        <taxon>Multicrustacea</taxon>
        <taxon>Hexanauplia</taxon>
        <taxon>Copepoda</taxon>
        <taxon>Harpacticoida</taxon>
        <taxon>Harpacticidae</taxon>
        <taxon>Tigriopus</taxon>
    </lineage>
</organism>